<feature type="domain" description="TIR" evidence="16">
    <location>
        <begin position="868"/>
        <end position="1009"/>
    </location>
</feature>
<keyword evidence="18" id="KW-1185">Reference proteome</keyword>
<dbReference type="SMART" id="SM00365">
    <property type="entry name" value="LRR_SD22"/>
    <property type="match status" value="10"/>
</dbReference>
<evidence type="ECO:0000313" key="18">
    <source>
        <dbReference type="Proteomes" id="UP000265100"/>
    </source>
</evidence>
<dbReference type="Bgee" id="ENSACLG00000009186">
    <property type="expression patterns" value="Expressed in spleen"/>
</dbReference>
<keyword evidence="11 15" id="KW-0472">Membrane</keyword>
<reference evidence="17 18" key="1">
    <citation type="submission" date="2018-05" db="EMBL/GenBank/DDBJ databases">
        <authorList>
            <person name="Datahose"/>
        </authorList>
    </citation>
    <scope>NUCLEOTIDE SEQUENCE</scope>
</reference>
<dbReference type="Gene3D" id="3.40.50.10140">
    <property type="entry name" value="Toll/interleukin-1 receptor homology (TIR) domain"/>
    <property type="match status" value="1"/>
</dbReference>
<dbReference type="PROSITE" id="PS51450">
    <property type="entry name" value="LRR"/>
    <property type="match status" value="5"/>
</dbReference>
<dbReference type="InterPro" id="IPR035897">
    <property type="entry name" value="Toll_tir_struct_dom_sf"/>
</dbReference>
<dbReference type="SMART" id="SM00082">
    <property type="entry name" value="LRRCT"/>
    <property type="match status" value="1"/>
</dbReference>
<keyword evidence="6" id="KW-0732">Signal</keyword>
<evidence type="ECO:0000256" key="9">
    <source>
        <dbReference type="ARBA" id="ARBA00022989"/>
    </source>
</evidence>
<evidence type="ECO:0000256" key="5">
    <source>
        <dbReference type="ARBA" id="ARBA00022692"/>
    </source>
</evidence>
<dbReference type="InterPro" id="IPR025875">
    <property type="entry name" value="Leu-rich_rpt_4"/>
</dbReference>
<evidence type="ECO:0000256" key="15">
    <source>
        <dbReference type="SAM" id="Phobius"/>
    </source>
</evidence>
<dbReference type="PROSITE" id="PS50104">
    <property type="entry name" value="TIR"/>
    <property type="match status" value="1"/>
</dbReference>
<evidence type="ECO:0000256" key="1">
    <source>
        <dbReference type="ARBA" id="ARBA00004479"/>
    </source>
</evidence>
<evidence type="ECO:0000259" key="16">
    <source>
        <dbReference type="PROSITE" id="PS50104"/>
    </source>
</evidence>
<dbReference type="Pfam" id="PF13855">
    <property type="entry name" value="LRR_8"/>
    <property type="match status" value="5"/>
</dbReference>
<dbReference type="STRING" id="8154.ENSACLP00000013405"/>
<keyword evidence="8" id="KW-0391">Immunity</keyword>
<keyword evidence="3" id="KW-0399">Innate immunity</keyword>
<reference evidence="17" key="4">
    <citation type="submission" date="2025-09" db="UniProtKB">
        <authorList>
            <consortium name="Ensembl"/>
        </authorList>
    </citation>
    <scope>IDENTIFICATION</scope>
</reference>
<dbReference type="Gene3D" id="3.80.10.10">
    <property type="entry name" value="Ribonuclease Inhibitor"/>
    <property type="match status" value="4"/>
</dbReference>
<keyword evidence="5 15" id="KW-0812">Transmembrane</keyword>
<comment type="subcellular location">
    <subcellularLocation>
        <location evidence="1">Membrane</location>
        <topology evidence="1">Single-pass type I membrane protein</topology>
    </subcellularLocation>
</comment>
<dbReference type="SMART" id="SM00255">
    <property type="entry name" value="TIR"/>
    <property type="match status" value="1"/>
</dbReference>
<dbReference type="FunFam" id="3.80.10.10:FF:000770">
    <property type="entry name" value="Uncharacterized protein"/>
    <property type="match status" value="1"/>
</dbReference>
<evidence type="ECO:0000256" key="7">
    <source>
        <dbReference type="ARBA" id="ARBA00022737"/>
    </source>
</evidence>
<dbReference type="GO" id="GO:0045087">
    <property type="term" value="P:innate immune response"/>
    <property type="evidence" value="ECO:0007669"/>
    <property type="project" value="UniProtKB-KW"/>
</dbReference>
<evidence type="ECO:0000313" key="17">
    <source>
        <dbReference type="Ensembl" id="ENSACLP00000013405.1"/>
    </source>
</evidence>
<accession>A0A3P8P8U2</accession>
<evidence type="ECO:0000256" key="13">
    <source>
        <dbReference type="ARBA" id="ARBA00023180"/>
    </source>
</evidence>
<evidence type="ECO:0000256" key="3">
    <source>
        <dbReference type="ARBA" id="ARBA00022588"/>
    </source>
</evidence>
<dbReference type="GO" id="GO:0007165">
    <property type="term" value="P:signal transduction"/>
    <property type="evidence" value="ECO:0007669"/>
    <property type="project" value="InterPro"/>
</dbReference>
<keyword evidence="9 15" id="KW-1133">Transmembrane helix</keyword>
<dbReference type="SUPFAM" id="SSF52200">
    <property type="entry name" value="Toll/Interleukin receptor TIR domain"/>
    <property type="match status" value="1"/>
</dbReference>
<dbReference type="InterPro" id="IPR000483">
    <property type="entry name" value="Cys-rich_flank_reg_C"/>
</dbReference>
<dbReference type="Pfam" id="PF01582">
    <property type="entry name" value="TIR"/>
    <property type="match status" value="1"/>
</dbReference>
<keyword evidence="14" id="KW-0395">Inflammatory response</keyword>
<keyword evidence="7" id="KW-0677">Repeat</keyword>
<evidence type="ECO:0000256" key="8">
    <source>
        <dbReference type="ARBA" id="ARBA00022859"/>
    </source>
</evidence>
<dbReference type="GO" id="GO:0006954">
    <property type="term" value="P:inflammatory response"/>
    <property type="evidence" value="ECO:0007669"/>
    <property type="project" value="UniProtKB-KW"/>
</dbReference>
<dbReference type="FunFam" id="3.40.50.10140:FF:000001">
    <property type="entry name" value="Toll-like receptor 2"/>
    <property type="match status" value="1"/>
</dbReference>
<dbReference type="AlphaFoldDB" id="A0A3P8P8U2"/>
<organism evidence="17 18">
    <name type="scientific">Astatotilapia calliptera</name>
    <name type="common">Eastern happy</name>
    <name type="synonym">Chromis callipterus</name>
    <dbReference type="NCBI Taxonomy" id="8154"/>
    <lineage>
        <taxon>Eukaryota</taxon>
        <taxon>Metazoa</taxon>
        <taxon>Chordata</taxon>
        <taxon>Craniata</taxon>
        <taxon>Vertebrata</taxon>
        <taxon>Euteleostomi</taxon>
        <taxon>Actinopterygii</taxon>
        <taxon>Neopterygii</taxon>
        <taxon>Teleostei</taxon>
        <taxon>Neoteleostei</taxon>
        <taxon>Acanthomorphata</taxon>
        <taxon>Ovalentaria</taxon>
        <taxon>Cichlomorphae</taxon>
        <taxon>Cichliformes</taxon>
        <taxon>Cichlidae</taxon>
        <taxon>African cichlids</taxon>
        <taxon>Pseudocrenilabrinae</taxon>
        <taxon>Haplochromini</taxon>
        <taxon>Astatotilapia</taxon>
    </lineage>
</organism>
<reference evidence="17" key="3">
    <citation type="submission" date="2025-08" db="UniProtKB">
        <authorList>
            <consortium name="Ensembl"/>
        </authorList>
    </citation>
    <scope>IDENTIFICATION</scope>
</reference>
<protein>
    <recommendedName>
        <fullName evidence="16">TIR domain-containing protein</fullName>
    </recommendedName>
</protein>
<dbReference type="PANTHER" id="PTHR24365:SF522">
    <property type="entry name" value="LOW QUALITY PROTEIN: TOLL-LIKE RECEPTOR 13-RELATED"/>
    <property type="match status" value="1"/>
</dbReference>
<name>A0A3P8P8U2_ASTCA</name>
<reference evidence="18" key="2">
    <citation type="submission" date="2023-03" db="EMBL/GenBank/DDBJ databases">
        <authorList>
            <consortium name="Wellcome Sanger Institute Data Sharing"/>
        </authorList>
    </citation>
    <scope>NUCLEOTIDE SEQUENCE [LARGE SCALE GENOMIC DNA]</scope>
</reference>
<evidence type="ECO:0000256" key="6">
    <source>
        <dbReference type="ARBA" id="ARBA00022729"/>
    </source>
</evidence>
<dbReference type="OMA" id="HESECCE"/>
<evidence type="ECO:0000256" key="14">
    <source>
        <dbReference type="ARBA" id="ARBA00023198"/>
    </source>
</evidence>
<evidence type="ECO:0000256" key="11">
    <source>
        <dbReference type="ARBA" id="ARBA00023136"/>
    </source>
</evidence>
<dbReference type="Ensembl" id="ENSACLT00000013733.2">
    <property type="protein sequence ID" value="ENSACLP00000013405.1"/>
    <property type="gene ID" value="ENSACLG00000009186.2"/>
</dbReference>
<dbReference type="InterPro" id="IPR001611">
    <property type="entry name" value="Leu-rich_rpt"/>
</dbReference>
<dbReference type="InterPro" id="IPR032675">
    <property type="entry name" value="LRR_dom_sf"/>
</dbReference>
<feature type="transmembrane region" description="Helical" evidence="15">
    <location>
        <begin position="836"/>
        <end position="857"/>
    </location>
</feature>
<dbReference type="GeneTree" id="ENSGT00940000163999"/>
<dbReference type="Proteomes" id="UP000265100">
    <property type="component" value="Chromosome 9"/>
</dbReference>
<evidence type="ECO:0000256" key="12">
    <source>
        <dbReference type="ARBA" id="ARBA00023170"/>
    </source>
</evidence>
<keyword evidence="12" id="KW-0675">Receptor</keyword>
<evidence type="ECO:0000256" key="4">
    <source>
        <dbReference type="ARBA" id="ARBA00022614"/>
    </source>
</evidence>
<dbReference type="Pfam" id="PF12799">
    <property type="entry name" value="LRR_4"/>
    <property type="match status" value="1"/>
</dbReference>
<comment type="similarity">
    <text evidence="2">Belongs to the Toll-like receptor family.</text>
</comment>
<dbReference type="SUPFAM" id="SSF52058">
    <property type="entry name" value="L domain-like"/>
    <property type="match status" value="2"/>
</dbReference>
<keyword evidence="4" id="KW-0433">Leucine-rich repeat</keyword>
<dbReference type="GO" id="GO:0005886">
    <property type="term" value="C:plasma membrane"/>
    <property type="evidence" value="ECO:0007669"/>
    <property type="project" value="TreeGrafter"/>
</dbReference>
<dbReference type="InterPro" id="IPR000157">
    <property type="entry name" value="TIR_dom"/>
</dbReference>
<keyword evidence="10" id="KW-0520">NAD</keyword>
<keyword evidence="13" id="KW-0325">Glycoprotein</keyword>
<dbReference type="SMART" id="SM00369">
    <property type="entry name" value="LRR_TYP"/>
    <property type="match status" value="18"/>
</dbReference>
<evidence type="ECO:0000256" key="2">
    <source>
        <dbReference type="ARBA" id="ARBA00009634"/>
    </source>
</evidence>
<dbReference type="FunFam" id="3.80.10.10:FF:001164">
    <property type="entry name" value="GH01279p"/>
    <property type="match status" value="1"/>
</dbReference>
<proteinExistence type="inferred from homology"/>
<dbReference type="GO" id="GO:0038023">
    <property type="term" value="F:signaling receptor activity"/>
    <property type="evidence" value="ECO:0007669"/>
    <property type="project" value="TreeGrafter"/>
</dbReference>
<dbReference type="InterPro" id="IPR003591">
    <property type="entry name" value="Leu-rich_rpt_typical-subtyp"/>
</dbReference>
<dbReference type="PANTHER" id="PTHR24365">
    <property type="entry name" value="TOLL-LIKE RECEPTOR"/>
    <property type="match status" value="1"/>
</dbReference>
<dbReference type="SMART" id="SM00364">
    <property type="entry name" value="LRR_BAC"/>
    <property type="match status" value="3"/>
</dbReference>
<sequence>MSHSLVTLPLGLNVGLDYLPQSFFSTNLHLTSDCLWQLNSVDYGQWTIVCFLVVCVELSCLLQRLIMDPGLEEEQTKLERGTKCCKSRIIFYMLCIINFIAPVDGFSLKTCRISYSTAICVGSKLRAVPEDIPSTVTGLDLTSNRISTIHASDFKGLLNLTKLDLNINNISQIESGAFANLSSLETLNLNNNKLVTLGENVFDGLSCLIELRINQNRIKQMASTSFKSMTSLKLLDISHNKLHHITKVQLILQHLPHLRELVISNNDLTTFQSFELTNKSLELQYLDLSKNPLAVFRITADVFPNLTWFKIGSPAKKKQMIWDVQNKTFLSRVTTLDISELHLGLGDMERLLESVNSSLTILRMNAMTHNLTTLINISCTIPTMRTLQLRSNKLSFVNAYLFKLCINVTELVLTDNKIKYIHDDAFRSLKNLRILTLSKNRLPLVPTATRNLPTLSELDLSTNNISTLDCHDFTNQTKLRKLYLYQNSITALKPCLFKDLKGLQTLKLQTNQITKLNSAFKEHLPNLTQLHLNGNKLTAIKRDAFKGLHSLQNLSLHQNKIKVLESKSFSGLTNLTQINLQNNDISQDELNKDVFSPLINLRRLDLSENHINYKKSRNLPDPPFSQLSHLEELLVFSQHHRLHSYLPGNFLQGLTSLLSFKARNIRIASLDKDTFVYTPQLQLLELSSNELKELPPDLFFPIPNLKSLYISRTALYSLEFLKNANLTKLEFLQARQNLYSVIREEDIIKSLPALTYLDLQGNGFTCNCDNSWFLSWAINDNKTQVYDAYNFTCNYPQEFKSKKLLDLDTSSCLDDTDFICFVLTTCAILCLMVVSFTYHFMGLQLVYAYYLFIAWLFDRKHKNKKTHHQYDAFISYNTHDEPWVIDKLLPKLEGEQGWRLCLHHRDFEPGRPIIDNITDAIYGSRKTICVISRKYLESEWCSREIQAASFRLFDEQKDVLILVFMEEIPSYLLSPYHRMRKMIKRKTYLSWPRVGEHTELFWEKLCQALETREDPEGKMLLLTVSTVP</sequence>
<evidence type="ECO:0000256" key="10">
    <source>
        <dbReference type="ARBA" id="ARBA00023027"/>
    </source>
</evidence>